<evidence type="ECO:0000256" key="2">
    <source>
        <dbReference type="ARBA" id="ARBA00004443"/>
    </source>
</evidence>
<evidence type="ECO:0000256" key="17">
    <source>
        <dbReference type="ARBA" id="ARBA00023264"/>
    </source>
</evidence>
<comment type="pathway">
    <text evidence="3">Phospholipid metabolism; CDP-diacylglycerol biosynthesis; CDP-diacylglycerol from sn-glycerol 3-phosphate: step 3/3.</text>
</comment>
<dbReference type="STRING" id="595528.A0A0D2WU64"/>
<evidence type="ECO:0000256" key="4">
    <source>
        <dbReference type="ARBA" id="ARBA00005189"/>
    </source>
</evidence>
<dbReference type="PANTHER" id="PTHR13619:SF0">
    <property type="entry name" value="PHOSPHATIDATE CYTIDYLYLTRANSFERASE, MITOCHONDRIAL"/>
    <property type="match status" value="1"/>
</dbReference>
<keyword evidence="17" id="KW-1208">Phospholipid metabolism</keyword>
<organism evidence="19 20">
    <name type="scientific">Capsaspora owczarzaki (strain ATCC 30864)</name>
    <dbReference type="NCBI Taxonomy" id="595528"/>
    <lineage>
        <taxon>Eukaryota</taxon>
        <taxon>Filasterea</taxon>
        <taxon>Capsaspora</taxon>
    </lineage>
</organism>
<dbReference type="Pfam" id="PF09139">
    <property type="entry name" value="Tam41_Mmp37"/>
    <property type="match status" value="2"/>
</dbReference>
<dbReference type="PhylomeDB" id="A0A0D2WU64"/>
<evidence type="ECO:0000256" key="15">
    <source>
        <dbReference type="ARBA" id="ARBA00023136"/>
    </source>
</evidence>
<keyword evidence="8" id="KW-0444">Lipid biosynthesis</keyword>
<dbReference type="GO" id="GO:0016024">
    <property type="term" value="P:CDP-diacylglycerol biosynthetic process"/>
    <property type="evidence" value="ECO:0007669"/>
    <property type="project" value="UniProtKB-UniPathway"/>
</dbReference>
<evidence type="ECO:0000256" key="11">
    <source>
        <dbReference type="ARBA" id="ARBA00022792"/>
    </source>
</evidence>
<keyword evidence="13" id="KW-0443">Lipid metabolism</keyword>
<comment type="pathway">
    <text evidence="4">Lipid metabolism.</text>
</comment>
<dbReference type="GO" id="GO:0032049">
    <property type="term" value="P:cardiolipin biosynthetic process"/>
    <property type="evidence" value="ECO:0007669"/>
    <property type="project" value="InterPro"/>
</dbReference>
<dbReference type="eggNOG" id="KOG2986">
    <property type="taxonomic scope" value="Eukaryota"/>
</dbReference>
<dbReference type="OrthoDB" id="341477at2759"/>
<evidence type="ECO:0000256" key="1">
    <source>
        <dbReference type="ARBA" id="ARBA00001946"/>
    </source>
</evidence>
<evidence type="ECO:0000256" key="9">
    <source>
        <dbReference type="ARBA" id="ARBA00022679"/>
    </source>
</evidence>
<evidence type="ECO:0000256" key="10">
    <source>
        <dbReference type="ARBA" id="ARBA00022695"/>
    </source>
</evidence>
<dbReference type="Proteomes" id="UP000008743">
    <property type="component" value="Unassembled WGS sequence"/>
</dbReference>
<keyword evidence="10" id="KW-0548">Nucleotidyltransferase</keyword>
<keyword evidence="16" id="KW-0594">Phospholipid biosynthesis</keyword>
<gene>
    <name evidence="19" type="ORF">CAOG_005857</name>
</gene>
<keyword evidence="12" id="KW-0460">Magnesium</keyword>
<accession>A0A0D2WU64</accession>
<name>A0A0D2WU64_CAPO3</name>
<dbReference type="FunCoup" id="A0A0D2WU64">
    <property type="interactions" value="375"/>
</dbReference>
<sequence length="361" mass="39088">MARFPKPPQYAFAYGSGVFNQKGVSPSDRSANMIDFVFAVDNPTDWHAANLRANPTDYSFLRVLGASGVTAVQSKSGAGIYYNTLVPSNGRLIKYGVISSQALYRDLVDWNSLYVAGRLHKPSKHLLGPLNQTLATHERLARDSALSVPQSVDSCGLVPSSVEMLHAQHWNLLSATRAALLTLPETFSFRDLCLAVSGLSYTGDFRMTFGENPNKVGNIVDANLEHFVELYATPLLVDLRDGVTLLSTRRESGLPRWQPTTQFQQDTSPTARQRLLQNVPRGLSEALAHVKQNAPRSLTRAAPEASGGLSIPNRSQILAGVAQIVAGTAISQSLKGILTGGVLKASRYALQKVGKMRSASK</sequence>
<dbReference type="UniPathway" id="UPA00557">
    <property type="reaction ID" value="UER00614"/>
</dbReference>
<dbReference type="EMBL" id="KE346369">
    <property type="protein sequence ID" value="KJE95403.1"/>
    <property type="molecule type" value="Genomic_DNA"/>
</dbReference>
<evidence type="ECO:0000256" key="16">
    <source>
        <dbReference type="ARBA" id="ARBA00023209"/>
    </source>
</evidence>
<comment type="cofactor">
    <cofactor evidence="1">
        <name>Mg(2+)</name>
        <dbReference type="ChEBI" id="CHEBI:18420"/>
    </cofactor>
</comment>
<keyword evidence="11" id="KW-0999">Mitochondrion inner membrane</keyword>
<evidence type="ECO:0000256" key="3">
    <source>
        <dbReference type="ARBA" id="ARBA00005119"/>
    </source>
</evidence>
<comment type="similarity">
    <text evidence="5">Belongs to the TAM41 family.</text>
</comment>
<evidence type="ECO:0000256" key="6">
    <source>
        <dbReference type="ARBA" id="ARBA00012487"/>
    </source>
</evidence>
<dbReference type="GO" id="GO:0005743">
    <property type="term" value="C:mitochondrial inner membrane"/>
    <property type="evidence" value="ECO:0007669"/>
    <property type="project" value="UniProtKB-SubCell"/>
</dbReference>
<reference evidence="20" key="1">
    <citation type="submission" date="2011-02" db="EMBL/GenBank/DDBJ databases">
        <title>The Genome Sequence of Capsaspora owczarzaki ATCC 30864.</title>
        <authorList>
            <person name="Russ C."/>
            <person name="Cuomo C."/>
            <person name="Burger G."/>
            <person name="Gray M.W."/>
            <person name="Holland P.W.H."/>
            <person name="King N."/>
            <person name="Lang F.B.F."/>
            <person name="Roger A.J."/>
            <person name="Ruiz-Trillo I."/>
            <person name="Young S.K."/>
            <person name="Zeng Q."/>
            <person name="Gargeya S."/>
            <person name="Alvarado L."/>
            <person name="Berlin A."/>
            <person name="Chapman S.B."/>
            <person name="Chen Z."/>
            <person name="Freedman E."/>
            <person name="Gellesch M."/>
            <person name="Goldberg J."/>
            <person name="Griggs A."/>
            <person name="Gujja S."/>
            <person name="Heilman E."/>
            <person name="Heiman D."/>
            <person name="Howarth C."/>
            <person name="Mehta T."/>
            <person name="Neiman D."/>
            <person name="Pearson M."/>
            <person name="Roberts A."/>
            <person name="Saif S."/>
            <person name="Shea T."/>
            <person name="Shenoy N."/>
            <person name="Sisk P."/>
            <person name="Stolte C."/>
            <person name="Sykes S."/>
            <person name="White J."/>
            <person name="Yandava C."/>
            <person name="Haas B."/>
            <person name="Nusbaum C."/>
            <person name="Birren B."/>
        </authorList>
    </citation>
    <scope>NUCLEOTIDE SEQUENCE</scope>
    <source>
        <strain evidence="20">ATCC 30864</strain>
    </source>
</reference>
<dbReference type="InParanoid" id="A0A0D2WU64"/>
<keyword evidence="15" id="KW-0472">Membrane</keyword>
<dbReference type="GO" id="GO:0004605">
    <property type="term" value="F:phosphatidate cytidylyltransferase activity"/>
    <property type="evidence" value="ECO:0007669"/>
    <property type="project" value="UniProtKB-EC"/>
</dbReference>
<evidence type="ECO:0000256" key="7">
    <source>
        <dbReference type="ARBA" id="ARBA00018337"/>
    </source>
</evidence>
<evidence type="ECO:0000256" key="14">
    <source>
        <dbReference type="ARBA" id="ARBA00023128"/>
    </source>
</evidence>
<evidence type="ECO:0000256" key="12">
    <source>
        <dbReference type="ARBA" id="ARBA00022842"/>
    </source>
</evidence>
<evidence type="ECO:0000256" key="13">
    <source>
        <dbReference type="ARBA" id="ARBA00023098"/>
    </source>
</evidence>
<keyword evidence="9" id="KW-0808">Transferase</keyword>
<comment type="subcellular location">
    <subcellularLocation>
        <location evidence="2">Mitochondrion inner membrane</location>
        <topology evidence="2">Peripheral membrane protein</topology>
        <orientation evidence="2">Matrix side</orientation>
    </subcellularLocation>
</comment>
<evidence type="ECO:0000313" key="19">
    <source>
        <dbReference type="EMBL" id="KJE95403.1"/>
    </source>
</evidence>
<evidence type="ECO:0000313" key="20">
    <source>
        <dbReference type="Proteomes" id="UP000008743"/>
    </source>
</evidence>
<dbReference type="InterPro" id="IPR015222">
    <property type="entry name" value="Tam41"/>
</dbReference>
<dbReference type="EC" id="2.7.7.41" evidence="6"/>
<dbReference type="PANTHER" id="PTHR13619">
    <property type="entry name" value="PHOSPHATIDATE CYTIDYLYLTRANSFERASE, MITOCHONDRIAL"/>
    <property type="match status" value="1"/>
</dbReference>
<protein>
    <recommendedName>
        <fullName evidence="7">Phosphatidate cytidylyltransferase, mitochondrial</fullName>
        <ecNumber evidence="6">2.7.7.41</ecNumber>
    </recommendedName>
    <alternativeName>
        <fullName evidence="18">CDP-diacylglycerol synthase</fullName>
    </alternativeName>
</protein>
<evidence type="ECO:0000256" key="5">
    <source>
        <dbReference type="ARBA" id="ARBA00005458"/>
    </source>
</evidence>
<keyword evidence="20" id="KW-1185">Reference proteome</keyword>
<proteinExistence type="inferred from homology"/>
<dbReference type="PIRSF" id="PIRSF028840">
    <property type="entry name" value="Mmp37"/>
    <property type="match status" value="1"/>
</dbReference>
<dbReference type="AlphaFoldDB" id="A0A0D2WU64"/>
<evidence type="ECO:0000256" key="8">
    <source>
        <dbReference type="ARBA" id="ARBA00022516"/>
    </source>
</evidence>
<evidence type="ECO:0000256" key="18">
    <source>
        <dbReference type="ARBA" id="ARBA00029893"/>
    </source>
</evidence>
<keyword evidence="14" id="KW-0496">Mitochondrion</keyword>